<keyword evidence="3" id="KW-1185">Reference proteome</keyword>
<dbReference type="OrthoDB" id="10577499at2759"/>
<evidence type="ECO:0000313" key="3">
    <source>
        <dbReference type="Proteomes" id="UP000886998"/>
    </source>
</evidence>
<dbReference type="EMBL" id="BMAV01021776">
    <property type="protein sequence ID" value="GFY76098.1"/>
    <property type="molecule type" value="Genomic_DNA"/>
</dbReference>
<sequence length="265" mass="28944">MTSVAETEESEMEIVCKKCGEDFKDDEGEKEKSKLAAETSVNENISVSSTSKISSPCNKISQDDSSQSLPLATSKQLYSPSTKTLKGEASRSRTSSVASHKLKSSKRSLPATTTKSSEREEPKMVNTNYPMYVTPPQSIESFQALKDNSLSVRDSTVENLFEPCKRTCSAIGYSSLPSECIKKDSVQSLTLATPEQRSFSSPQNIRVEPSGNVTTSNESYILQSPRSSCIASIGRPNEVEVLYTVDTKYPTCGTTSAIYSVFIYP</sequence>
<protein>
    <submittedName>
        <fullName evidence="2">Uncharacterized protein</fullName>
    </submittedName>
</protein>
<dbReference type="AlphaFoldDB" id="A0A8X7CPL5"/>
<organism evidence="2 3">
    <name type="scientific">Trichonephila inaurata madagascariensis</name>
    <dbReference type="NCBI Taxonomy" id="2747483"/>
    <lineage>
        <taxon>Eukaryota</taxon>
        <taxon>Metazoa</taxon>
        <taxon>Ecdysozoa</taxon>
        <taxon>Arthropoda</taxon>
        <taxon>Chelicerata</taxon>
        <taxon>Arachnida</taxon>
        <taxon>Araneae</taxon>
        <taxon>Araneomorphae</taxon>
        <taxon>Entelegynae</taxon>
        <taxon>Araneoidea</taxon>
        <taxon>Nephilidae</taxon>
        <taxon>Trichonephila</taxon>
        <taxon>Trichonephila inaurata</taxon>
    </lineage>
</organism>
<accession>A0A8X7CPL5</accession>
<feature type="compositionally biased region" description="Polar residues" evidence="1">
    <location>
        <begin position="195"/>
        <end position="204"/>
    </location>
</feature>
<feature type="compositionally biased region" description="Basic and acidic residues" evidence="1">
    <location>
        <begin position="21"/>
        <end position="35"/>
    </location>
</feature>
<proteinExistence type="predicted"/>
<dbReference type="Proteomes" id="UP000886998">
    <property type="component" value="Unassembled WGS sequence"/>
</dbReference>
<feature type="region of interest" description="Disordered" evidence="1">
    <location>
        <begin position="195"/>
        <end position="217"/>
    </location>
</feature>
<name>A0A8X7CPL5_9ARAC</name>
<feature type="region of interest" description="Disordered" evidence="1">
    <location>
        <begin position="21"/>
        <end position="123"/>
    </location>
</feature>
<feature type="compositionally biased region" description="Polar residues" evidence="1">
    <location>
        <begin position="56"/>
        <end position="84"/>
    </location>
</feature>
<reference evidence="2" key="1">
    <citation type="submission" date="2020-08" db="EMBL/GenBank/DDBJ databases">
        <title>Multicomponent nature underlies the extraordinary mechanical properties of spider dragline silk.</title>
        <authorList>
            <person name="Kono N."/>
            <person name="Nakamura H."/>
            <person name="Mori M."/>
            <person name="Yoshida Y."/>
            <person name="Ohtoshi R."/>
            <person name="Malay A.D."/>
            <person name="Moran D.A.P."/>
            <person name="Tomita M."/>
            <person name="Numata K."/>
            <person name="Arakawa K."/>
        </authorList>
    </citation>
    <scope>NUCLEOTIDE SEQUENCE</scope>
</reference>
<evidence type="ECO:0000256" key="1">
    <source>
        <dbReference type="SAM" id="MobiDB-lite"/>
    </source>
</evidence>
<evidence type="ECO:0000313" key="2">
    <source>
        <dbReference type="EMBL" id="GFY76098.1"/>
    </source>
</evidence>
<gene>
    <name evidence="2" type="ORF">TNIN_295351</name>
</gene>
<comment type="caution">
    <text evidence="2">The sequence shown here is derived from an EMBL/GenBank/DDBJ whole genome shotgun (WGS) entry which is preliminary data.</text>
</comment>
<feature type="compositionally biased region" description="Low complexity" evidence="1">
    <location>
        <begin position="46"/>
        <end position="55"/>
    </location>
</feature>